<feature type="binding site" evidence="7">
    <location>
        <position position="108"/>
    </location>
    <ligand>
        <name>Mg(2+)</name>
        <dbReference type="ChEBI" id="CHEBI:18420"/>
        <label>1</label>
        <note>catalytic</note>
    </ligand>
</feature>
<evidence type="ECO:0000256" key="3">
    <source>
        <dbReference type="ARBA" id="ARBA00009759"/>
    </source>
</evidence>
<dbReference type="Gene3D" id="3.40.190.80">
    <property type="match status" value="1"/>
</dbReference>
<dbReference type="GO" id="GO:0007165">
    <property type="term" value="P:signal transduction"/>
    <property type="evidence" value="ECO:0007669"/>
    <property type="project" value="TreeGrafter"/>
</dbReference>
<reference evidence="9 10" key="1">
    <citation type="submission" date="2016-11" db="EMBL/GenBank/DDBJ databases">
        <authorList>
            <person name="Jaros S."/>
            <person name="Januszkiewicz K."/>
            <person name="Wedrychowicz H."/>
        </authorList>
    </citation>
    <scope>NUCLEOTIDE SEQUENCE [LARGE SCALE GENOMIC DNA]</scope>
    <source>
        <strain evidence="9 10">DSM 26897</strain>
    </source>
</reference>
<keyword evidence="6 7" id="KW-0460">Magnesium</keyword>
<name>A0A1M5F3Z7_9BACT</name>
<organism evidence="9 10">
    <name type="scientific">Cnuella takakiae</name>
    <dbReference type="NCBI Taxonomy" id="1302690"/>
    <lineage>
        <taxon>Bacteria</taxon>
        <taxon>Pseudomonadati</taxon>
        <taxon>Bacteroidota</taxon>
        <taxon>Chitinophagia</taxon>
        <taxon>Chitinophagales</taxon>
        <taxon>Chitinophagaceae</taxon>
        <taxon>Cnuella</taxon>
    </lineage>
</organism>
<dbReference type="InterPro" id="IPR033942">
    <property type="entry name" value="IMPase"/>
</dbReference>
<dbReference type="InterPro" id="IPR000760">
    <property type="entry name" value="Inositol_monophosphatase-like"/>
</dbReference>
<dbReference type="CDD" id="cd01639">
    <property type="entry name" value="IMPase"/>
    <property type="match status" value="1"/>
</dbReference>
<dbReference type="PANTHER" id="PTHR20854">
    <property type="entry name" value="INOSITOL MONOPHOSPHATASE"/>
    <property type="match status" value="1"/>
</dbReference>
<keyword evidence="10" id="KW-1185">Reference proteome</keyword>
<dbReference type="InterPro" id="IPR020583">
    <property type="entry name" value="Inositol_monoP_metal-BS"/>
</dbReference>
<evidence type="ECO:0000256" key="5">
    <source>
        <dbReference type="ARBA" id="ARBA00022801"/>
    </source>
</evidence>
<protein>
    <recommendedName>
        <fullName evidence="8">Inositol-1-monophosphatase</fullName>
        <ecNumber evidence="8">3.1.3.25</ecNumber>
    </recommendedName>
</protein>
<dbReference type="GO" id="GO:0006020">
    <property type="term" value="P:inositol metabolic process"/>
    <property type="evidence" value="ECO:0007669"/>
    <property type="project" value="TreeGrafter"/>
</dbReference>
<evidence type="ECO:0000256" key="2">
    <source>
        <dbReference type="ARBA" id="ARBA00001946"/>
    </source>
</evidence>
<dbReference type="EMBL" id="FQUO01000013">
    <property type="protein sequence ID" value="SHF86330.1"/>
    <property type="molecule type" value="Genomic_DNA"/>
</dbReference>
<keyword evidence="4 7" id="KW-0479">Metal-binding</keyword>
<dbReference type="GO" id="GO:0008934">
    <property type="term" value="F:inositol monophosphate 1-phosphatase activity"/>
    <property type="evidence" value="ECO:0007669"/>
    <property type="project" value="InterPro"/>
</dbReference>
<evidence type="ECO:0000313" key="10">
    <source>
        <dbReference type="Proteomes" id="UP000184368"/>
    </source>
</evidence>
<dbReference type="SUPFAM" id="SSF56655">
    <property type="entry name" value="Carbohydrate phosphatase"/>
    <property type="match status" value="1"/>
</dbReference>
<dbReference type="AlphaFoldDB" id="A0A1M5F3Z7"/>
<evidence type="ECO:0000256" key="6">
    <source>
        <dbReference type="ARBA" id="ARBA00022842"/>
    </source>
</evidence>
<feature type="binding site" evidence="7">
    <location>
        <position position="236"/>
    </location>
    <ligand>
        <name>Mg(2+)</name>
        <dbReference type="ChEBI" id="CHEBI:18420"/>
        <label>1</label>
        <note>catalytic</note>
    </ligand>
</feature>
<comment type="cofactor">
    <cofactor evidence="2 7 8">
        <name>Mg(2+)</name>
        <dbReference type="ChEBI" id="CHEBI:18420"/>
    </cofactor>
</comment>
<accession>A0A1M5F3Z7</accession>
<proteinExistence type="inferred from homology"/>
<dbReference type="PROSITE" id="PS00630">
    <property type="entry name" value="IMP_2"/>
    <property type="match status" value="1"/>
</dbReference>
<dbReference type="Gene3D" id="3.30.540.10">
    <property type="entry name" value="Fructose-1,6-Bisphosphatase, subunit A, domain 1"/>
    <property type="match status" value="1"/>
</dbReference>
<dbReference type="FunFam" id="3.30.540.10:FF:000003">
    <property type="entry name" value="Inositol-1-monophosphatase"/>
    <property type="match status" value="1"/>
</dbReference>
<keyword evidence="5 8" id="KW-0378">Hydrolase</keyword>
<feature type="binding site" evidence="7">
    <location>
        <position position="92"/>
    </location>
    <ligand>
        <name>Mg(2+)</name>
        <dbReference type="ChEBI" id="CHEBI:18420"/>
        <label>1</label>
        <note>catalytic</note>
    </ligand>
</feature>
<evidence type="ECO:0000256" key="7">
    <source>
        <dbReference type="PIRSR" id="PIRSR600760-2"/>
    </source>
</evidence>
<comment type="catalytic activity">
    <reaction evidence="1 8">
        <text>a myo-inositol phosphate + H2O = myo-inositol + phosphate</text>
        <dbReference type="Rhea" id="RHEA:24056"/>
        <dbReference type="ChEBI" id="CHEBI:15377"/>
        <dbReference type="ChEBI" id="CHEBI:17268"/>
        <dbReference type="ChEBI" id="CHEBI:43474"/>
        <dbReference type="ChEBI" id="CHEBI:84139"/>
        <dbReference type="EC" id="3.1.3.25"/>
    </reaction>
</comment>
<dbReference type="EC" id="3.1.3.25" evidence="8"/>
<dbReference type="GO" id="GO:0046872">
    <property type="term" value="F:metal ion binding"/>
    <property type="evidence" value="ECO:0007669"/>
    <property type="project" value="UniProtKB-KW"/>
</dbReference>
<dbReference type="PROSITE" id="PS00629">
    <property type="entry name" value="IMP_1"/>
    <property type="match status" value="1"/>
</dbReference>
<evidence type="ECO:0000256" key="1">
    <source>
        <dbReference type="ARBA" id="ARBA00001033"/>
    </source>
</evidence>
<dbReference type="InterPro" id="IPR022337">
    <property type="entry name" value="Inositol_monophosphatase_SuhB"/>
</dbReference>
<feature type="binding site" evidence="7">
    <location>
        <position position="110"/>
    </location>
    <ligand>
        <name>Mg(2+)</name>
        <dbReference type="ChEBI" id="CHEBI:18420"/>
        <label>1</label>
        <note>catalytic</note>
    </ligand>
</feature>
<comment type="similarity">
    <text evidence="3 8">Belongs to the inositol monophosphatase superfamily.</text>
</comment>
<dbReference type="Proteomes" id="UP000184368">
    <property type="component" value="Unassembled WGS sequence"/>
</dbReference>
<dbReference type="PRINTS" id="PR00377">
    <property type="entry name" value="IMPHPHTASES"/>
</dbReference>
<evidence type="ECO:0000256" key="8">
    <source>
        <dbReference type="RuleBase" id="RU364068"/>
    </source>
</evidence>
<gene>
    <name evidence="9" type="ORF">SAMN05444008_11333</name>
</gene>
<dbReference type="InterPro" id="IPR020550">
    <property type="entry name" value="Inositol_monophosphatase_CS"/>
</dbReference>
<dbReference type="PANTHER" id="PTHR20854:SF4">
    <property type="entry name" value="INOSITOL-1-MONOPHOSPHATASE-RELATED"/>
    <property type="match status" value="1"/>
</dbReference>
<evidence type="ECO:0000256" key="4">
    <source>
        <dbReference type="ARBA" id="ARBA00022723"/>
    </source>
</evidence>
<dbReference type="PRINTS" id="PR01959">
    <property type="entry name" value="SBIMPHPHTASE"/>
</dbReference>
<dbReference type="Pfam" id="PF00459">
    <property type="entry name" value="Inositol_P"/>
    <property type="match status" value="1"/>
</dbReference>
<sequence>MYLRAAVAPWFYVLCRTSEQQQVLSLRMHKETLIKAIEAGAAEMRRYDDIAFSIANKPGGLNDLVTEVDHASEKAIIAVIKSQFPDHYILTEEAGVLAQDSDYKWVIDPIDGTINFAHRIPICAVSIGLEYKGELIMGAVFNPYLNELFVAEKGKGATLNGKPISVSTKVAVENACLVTGFPYTYLDEPNGPLQVFERFIRKGVPVRRLGSAAIDLCWVACGRFDGFYEHKLQPWDSAAGVLIVTEAGGKVSNIHGEAFSIYQPGIIASNAVMHEELIEWVAGRRS</sequence>
<dbReference type="STRING" id="1302690.BUE76_02930"/>
<dbReference type="GO" id="GO:0046854">
    <property type="term" value="P:phosphatidylinositol phosphate biosynthetic process"/>
    <property type="evidence" value="ECO:0007669"/>
    <property type="project" value="InterPro"/>
</dbReference>
<feature type="binding site" evidence="7">
    <location>
        <position position="111"/>
    </location>
    <ligand>
        <name>Mg(2+)</name>
        <dbReference type="ChEBI" id="CHEBI:18420"/>
        <label>1</label>
        <note>catalytic</note>
    </ligand>
</feature>
<evidence type="ECO:0000313" key="9">
    <source>
        <dbReference type="EMBL" id="SHF86330.1"/>
    </source>
</evidence>